<keyword evidence="4" id="KW-1185">Reference proteome</keyword>
<evidence type="ECO:0000313" key="3">
    <source>
        <dbReference type="EMBL" id="MBB4677590.1"/>
    </source>
</evidence>
<reference evidence="3 4" key="1">
    <citation type="submission" date="2020-08" db="EMBL/GenBank/DDBJ databases">
        <title>Sequencing the genomes of 1000 actinobacteria strains.</title>
        <authorList>
            <person name="Klenk H.-P."/>
        </authorList>
    </citation>
    <scope>NUCLEOTIDE SEQUENCE [LARGE SCALE GENOMIC DNA]</scope>
    <source>
        <strain evidence="3 4">DSM 44230</strain>
    </source>
</reference>
<dbReference type="SMART" id="SM00327">
    <property type="entry name" value="VWA"/>
    <property type="match status" value="1"/>
</dbReference>
<dbReference type="Pfam" id="PF13519">
    <property type="entry name" value="VWA_2"/>
    <property type="match status" value="1"/>
</dbReference>
<dbReference type="AlphaFoldDB" id="A0A7W7CAJ4"/>
<evidence type="ECO:0000259" key="2">
    <source>
        <dbReference type="PROSITE" id="PS50234"/>
    </source>
</evidence>
<dbReference type="Gene3D" id="3.40.50.410">
    <property type="entry name" value="von Willebrand factor, type A domain"/>
    <property type="match status" value="1"/>
</dbReference>
<keyword evidence="1" id="KW-1133">Transmembrane helix</keyword>
<feature type="domain" description="VWFA" evidence="2">
    <location>
        <begin position="407"/>
        <end position="591"/>
    </location>
</feature>
<dbReference type="SUPFAM" id="SSF53300">
    <property type="entry name" value="vWA-like"/>
    <property type="match status" value="1"/>
</dbReference>
<organism evidence="3 4">
    <name type="scientific">Crossiella cryophila</name>
    <dbReference type="NCBI Taxonomy" id="43355"/>
    <lineage>
        <taxon>Bacteria</taxon>
        <taxon>Bacillati</taxon>
        <taxon>Actinomycetota</taxon>
        <taxon>Actinomycetes</taxon>
        <taxon>Pseudonocardiales</taxon>
        <taxon>Pseudonocardiaceae</taxon>
        <taxon>Crossiella</taxon>
    </lineage>
</organism>
<dbReference type="Proteomes" id="UP000533598">
    <property type="component" value="Unassembled WGS sequence"/>
</dbReference>
<dbReference type="RefSeq" id="WP_185003517.1">
    <property type="nucleotide sequence ID" value="NZ_BAAAUI010000023.1"/>
</dbReference>
<keyword evidence="1" id="KW-0472">Membrane</keyword>
<dbReference type="PROSITE" id="PS50234">
    <property type="entry name" value="VWFA"/>
    <property type="match status" value="1"/>
</dbReference>
<comment type="caution">
    <text evidence="3">The sequence shown here is derived from an EMBL/GenBank/DDBJ whole genome shotgun (WGS) entry which is preliminary data.</text>
</comment>
<evidence type="ECO:0000313" key="4">
    <source>
        <dbReference type="Proteomes" id="UP000533598"/>
    </source>
</evidence>
<sequence>MARHRAAGEGTRRGMARWPFVIVGVVALFVLGYLSWTWLGGILDRRAAAQAAECRQGELVLRMAVTPSVADPLQSAAIAWNGQRPVIDDYCLRVEIQALDSPTVLTALTQGWDTGKLGQPPSAWLPESSLWVNQLRAQNKSLLGAPAESIGNSPVVLAVPEPAAQPLRSGQGFRWSEIPGLLAAPDGWKRFGMDDWGRFTMGVPDLVRNPASALAVQCALAWAGKKERGPVTMDMLTLPAVRTALNQVAKAKVAGVPPTTQDALVELSKNPDLATSPYDGVPVLEIDLFRRNLGVDGKPKPDKPLYGIPAAGPAPAADFPLLPLSGDWIKDAQVRAAQKFGDFLREPAQEKVLAQQAGVRVRSTNERPLTSPGITWIANDDLLAPADENTSQQLAASWASSADNGQTVTMLVDVSGSMHADGGQDKSRMDWLKAALRGQVDRSVSGSMGMWEFSRSLDGKKPYRQLVPTKGIEQQRNALRGAIEGLKPVSATQLYSSLAVVYRSAVENYEQGRTNRIVVLTDGPNDGGLNLQQLQAELDKVRNPNKKISISFITIGPDPERAPLTKIAQSTGGSVSVAADGAAIDPALAQLLSAG</sequence>
<feature type="transmembrane region" description="Helical" evidence="1">
    <location>
        <begin position="20"/>
        <end position="39"/>
    </location>
</feature>
<dbReference type="InterPro" id="IPR002035">
    <property type="entry name" value="VWF_A"/>
</dbReference>
<gene>
    <name evidence="3" type="ORF">HNR67_003708</name>
</gene>
<proteinExistence type="predicted"/>
<dbReference type="EMBL" id="JACHMH010000001">
    <property type="protein sequence ID" value="MBB4677590.1"/>
    <property type="molecule type" value="Genomic_DNA"/>
</dbReference>
<dbReference type="InterPro" id="IPR036465">
    <property type="entry name" value="vWFA_dom_sf"/>
</dbReference>
<protein>
    <submittedName>
        <fullName evidence="3">Mg-chelatase subunit ChlD</fullName>
    </submittedName>
</protein>
<name>A0A7W7CAJ4_9PSEU</name>
<dbReference type="Pfam" id="PF13531">
    <property type="entry name" value="SBP_bac_11"/>
    <property type="match status" value="1"/>
</dbReference>
<keyword evidence="1" id="KW-0812">Transmembrane</keyword>
<accession>A0A7W7CAJ4</accession>
<evidence type="ECO:0000256" key="1">
    <source>
        <dbReference type="SAM" id="Phobius"/>
    </source>
</evidence>